<evidence type="ECO:0000256" key="1">
    <source>
        <dbReference type="ARBA" id="ARBA00004123"/>
    </source>
</evidence>
<organism evidence="5 6">
    <name type="scientific">Caulochytrium protostelioides</name>
    <dbReference type="NCBI Taxonomy" id="1555241"/>
    <lineage>
        <taxon>Eukaryota</taxon>
        <taxon>Fungi</taxon>
        <taxon>Fungi incertae sedis</taxon>
        <taxon>Chytridiomycota</taxon>
        <taxon>Chytridiomycota incertae sedis</taxon>
        <taxon>Chytridiomycetes</taxon>
        <taxon>Caulochytriales</taxon>
        <taxon>Caulochytriaceae</taxon>
        <taxon>Caulochytrium</taxon>
    </lineage>
</organism>
<dbReference type="SUPFAM" id="SSF50249">
    <property type="entry name" value="Nucleic acid-binding proteins"/>
    <property type="match status" value="1"/>
</dbReference>
<evidence type="ECO:0000256" key="2">
    <source>
        <dbReference type="ARBA" id="ARBA00008912"/>
    </source>
</evidence>
<sequence length="150" mass="16621">MHPCIPSMGGTDVFEVTQIDANGKKFDRVSRIAAISEQTGMTMELDVNVEIYPVSQGDHLVMMLVSSLSLSGDDGPAAQRDEWRSVGTATKTLADDYDYVMHGKVYKYNEQDQKVSAYVSFGGLLMCLAGDYTNLQEIHVGQTLYLMMHK</sequence>
<gene>
    <name evidence="5" type="ORF">CXG81DRAFT_29260</name>
</gene>
<dbReference type="OrthoDB" id="20018at2759"/>
<dbReference type="PANTHER" id="PTHR10917:SF0">
    <property type="entry name" value="DNA-DIRECTED RNA POLYMERASES I, II, AND III SUBUNIT RPABC3"/>
    <property type="match status" value="1"/>
</dbReference>
<dbReference type="GO" id="GO:0003899">
    <property type="term" value="F:DNA-directed RNA polymerase activity"/>
    <property type="evidence" value="ECO:0007669"/>
    <property type="project" value="UniProtKB-UniRule"/>
</dbReference>
<evidence type="ECO:0000313" key="6">
    <source>
        <dbReference type="Proteomes" id="UP000274922"/>
    </source>
</evidence>
<dbReference type="GO" id="GO:0006351">
    <property type="term" value="P:DNA-templated transcription"/>
    <property type="evidence" value="ECO:0007669"/>
    <property type="project" value="UniProtKB-UniRule"/>
</dbReference>
<comment type="function">
    <text evidence="4">DNA-dependent RNA polymerase catalyzes the transcription of DNA into RNA using the four ribonucleoside triphosphates as substrates. Common component of RNA polymerases I, II and III which synthesize ribosomal RNA precursors, mRNA precursors and many functional non-coding RNAs, and small RNAs, such as 5S rRNA and tRNAs, respectively.</text>
</comment>
<dbReference type="Pfam" id="PF03870">
    <property type="entry name" value="RNA_pol_Rpb8"/>
    <property type="match status" value="1"/>
</dbReference>
<dbReference type="SMART" id="SM00658">
    <property type="entry name" value="RPOL8c"/>
    <property type="match status" value="1"/>
</dbReference>
<dbReference type="GO" id="GO:0005666">
    <property type="term" value="C:RNA polymerase III complex"/>
    <property type="evidence" value="ECO:0007669"/>
    <property type="project" value="TreeGrafter"/>
</dbReference>
<dbReference type="FunFam" id="2.40.50.140:FF:000191">
    <property type="entry name" value="DNA-directed RNA polymerases I, II, and III subunit RPABC3"/>
    <property type="match status" value="1"/>
</dbReference>
<keyword evidence="3 4" id="KW-0539">Nucleus</keyword>
<reference evidence="6" key="1">
    <citation type="journal article" date="2018" name="Nat. Microbiol.">
        <title>Leveraging single-cell genomics to expand the fungal tree of life.</title>
        <authorList>
            <person name="Ahrendt S.R."/>
            <person name="Quandt C.A."/>
            <person name="Ciobanu D."/>
            <person name="Clum A."/>
            <person name="Salamov A."/>
            <person name="Andreopoulos B."/>
            <person name="Cheng J.F."/>
            <person name="Woyke T."/>
            <person name="Pelin A."/>
            <person name="Henrissat B."/>
            <person name="Reynolds N.K."/>
            <person name="Benny G.L."/>
            <person name="Smith M.E."/>
            <person name="James T.Y."/>
            <person name="Grigoriev I.V."/>
        </authorList>
    </citation>
    <scope>NUCLEOTIDE SEQUENCE [LARGE SCALE GENOMIC DNA]</scope>
    <source>
        <strain evidence="6">ATCC 52028</strain>
    </source>
</reference>
<comment type="subcellular location">
    <subcellularLocation>
        <location evidence="1">Nucleus</location>
    </subcellularLocation>
</comment>
<evidence type="ECO:0000256" key="3">
    <source>
        <dbReference type="ARBA" id="ARBA00023242"/>
    </source>
</evidence>
<dbReference type="PANTHER" id="PTHR10917">
    <property type="entry name" value="DNA-DIRECTED RNA POLYMERASES I, II, AND III SUBUNIT RPABC3"/>
    <property type="match status" value="1"/>
</dbReference>
<keyword evidence="6" id="KW-1185">Reference proteome</keyword>
<dbReference type="Proteomes" id="UP000274922">
    <property type="component" value="Unassembled WGS sequence"/>
</dbReference>
<protein>
    <recommendedName>
        <fullName evidence="4">DNA-directed RNA polymerases I, II, and III subunit RPABC3</fullName>
    </recommendedName>
</protein>
<dbReference type="AlphaFoldDB" id="A0A4P9XDE8"/>
<dbReference type="PIRSF" id="PIRSF000779">
    <property type="entry name" value="RNA_pol_Rpb8"/>
    <property type="match status" value="1"/>
</dbReference>
<evidence type="ECO:0000313" key="5">
    <source>
        <dbReference type="EMBL" id="RKP03483.1"/>
    </source>
</evidence>
<dbReference type="GO" id="GO:0005665">
    <property type="term" value="C:RNA polymerase II, core complex"/>
    <property type="evidence" value="ECO:0007669"/>
    <property type="project" value="UniProtKB-UniRule"/>
</dbReference>
<name>A0A4P9XDE8_9FUNG</name>
<dbReference type="EMBL" id="ML014122">
    <property type="protein sequence ID" value="RKP03483.1"/>
    <property type="molecule type" value="Genomic_DNA"/>
</dbReference>
<evidence type="ECO:0000256" key="4">
    <source>
        <dbReference type="PIRNR" id="PIRNR000779"/>
    </source>
</evidence>
<proteinExistence type="inferred from homology"/>
<dbReference type="Gene3D" id="2.40.50.140">
    <property type="entry name" value="Nucleic acid-binding proteins"/>
    <property type="match status" value="1"/>
</dbReference>
<dbReference type="STRING" id="1555241.A0A4P9XDE8"/>
<dbReference type="InterPro" id="IPR012340">
    <property type="entry name" value="NA-bd_OB-fold"/>
</dbReference>
<comment type="similarity">
    <text evidence="2 4">Belongs to the eukaryotic RPB8 RNA polymerase subunit family.</text>
</comment>
<dbReference type="InterPro" id="IPR005570">
    <property type="entry name" value="RPABC3"/>
</dbReference>
<accession>A0A4P9XDE8</accession>
<dbReference type="GO" id="GO:0005736">
    <property type="term" value="C:RNA polymerase I complex"/>
    <property type="evidence" value="ECO:0007669"/>
    <property type="project" value="TreeGrafter"/>
</dbReference>